<dbReference type="Pfam" id="PF00753">
    <property type="entry name" value="Lactamase_B"/>
    <property type="match status" value="1"/>
</dbReference>
<dbReference type="InterPro" id="IPR036388">
    <property type="entry name" value="WH-like_DNA-bd_sf"/>
</dbReference>
<organism evidence="2 3">
    <name type="scientific">Paracoccus onubensis</name>
    <dbReference type="NCBI Taxonomy" id="1675788"/>
    <lineage>
        <taxon>Bacteria</taxon>
        <taxon>Pseudomonadati</taxon>
        <taxon>Pseudomonadota</taxon>
        <taxon>Alphaproteobacteria</taxon>
        <taxon>Rhodobacterales</taxon>
        <taxon>Paracoccaceae</taxon>
        <taxon>Paracoccus</taxon>
    </lineage>
</organism>
<dbReference type="Gene3D" id="1.10.10.10">
    <property type="entry name" value="Winged helix-like DNA-binding domain superfamily/Winged helix DNA-binding domain"/>
    <property type="match status" value="1"/>
</dbReference>
<dbReference type="RefSeq" id="WP_119746406.1">
    <property type="nucleotide sequence ID" value="NZ_QZCG01000002.1"/>
</dbReference>
<dbReference type="PANTHER" id="PTHR23131">
    <property type="entry name" value="ENDORIBONUCLEASE LACTB2"/>
    <property type="match status" value="1"/>
</dbReference>
<keyword evidence="2" id="KW-0378">Hydrolase</keyword>
<dbReference type="InterPro" id="IPR001279">
    <property type="entry name" value="Metallo-B-lactamas"/>
</dbReference>
<comment type="caution">
    <text evidence="2">The sequence shown here is derived from an EMBL/GenBank/DDBJ whole genome shotgun (WGS) entry which is preliminary data.</text>
</comment>
<dbReference type="OrthoDB" id="9788263at2"/>
<gene>
    <name evidence="2" type="ORF">D3P04_04685</name>
</gene>
<dbReference type="SMART" id="SM00849">
    <property type="entry name" value="Lactamase_B"/>
    <property type="match status" value="1"/>
</dbReference>
<dbReference type="InterPro" id="IPR041516">
    <property type="entry name" value="LACTB2_WH"/>
</dbReference>
<dbReference type="SUPFAM" id="SSF56281">
    <property type="entry name" value="Metallo-hydrolase/oxidoreductase"/>
    <property type="match status" value="1"/>
</dbReference>
<name>A0A418T4V6_9RHOB</name>
<dbReference type="GO" id="GO:0016787">
    <property type="term" value="F:hydrolase activity"/>
    <property type="evidence" value="ECO:0007669"/>
    <property type="project" value="UniProtKB-KW"/>
</dbReference>
<feature type="domain" description="Metallo-beta-lactamase" evidence="1">
    <location>
        <begin position="23"/>
        <end position="201"/>
    </location>
</feature>
<dbReference type="Pfam" id="PF17778">
    <property type="entry name" value="WHD_BLACT"/>
    <property type="match status" value="1"/>
</dbReference>
<protein>
    <submittedName>
        <fullName evidence="2">MBL fold metallo-hydrolase</fullName>
    </submittedName>
</protein>
<keyword evidence="3" id="KW-1185">Reference proteome</keyword>
<dbReference type="AlphaFoldDB" id="A0A418T4V6"/>
<dbReference type="Gene3D" id="3.60.15.10">
    <property type="entry name" value="Ribonuclease Z/Hydroxyacylglutathione hydrolase-like"/>
    <property type="match status" value="1"/>
</dbReference>
<dbReference type="PANTHER" id="PTHR23131:SF0">
    <property type="entry name" value="ENDORIBONUCLEASE LACTB2"/>
    <property type="match status" value="1"/>
</dbReference>
<reference evidence="3" key="1">
    <citation type="submission" date="2018-09" db="EMBL/GenBank/DDBJ databases">
        <title>Acidovorax cavernicola nov. sp. isolated from Gruta de las Maravillas (Aracena, Spain).</title>
        <authorList>
            <person name="Jurado V."/>
            <person name="Gutierrez-Patricio S."/>
            <person name="Gonzalez-Pimentel J.L."/>
            <person name="Miller A.Z."/>
            <person name="Laiz L."/>
            <person name="Saiz-Jimenez C."/>
        </authorList>
    </citation>
    <scope>NUCLEOTIDE SEQUENCE [LARGE SCALE GENOMIC DNA]</scope>
    <source>
        <strain evidence="3">1011MAR3C25</strain>
    </source>
</reference>
<dbReference type="InterPro" id="IPR050662">
    <property type="entry name" value="Sec-metab_biosynth-thioest"/>
</dbReference>
<proteinExistence type="predicted"/>
<dbReference type="InterPro" id="IPR036866">
    <property type="entry name" value="RibonucZ/Hydroxyglut_hydro"/>
</dbReference>
<evidence type="ECO:0000313" key="2">
    <source>
        <dbReference type="EMBL" id="RJE88207.1"/>
    </source>
</evidence>
<dbReference type="CDD" id="cd16278">
    <property type="entry name" value="metallo-hydrolase-like_MBL-fold"/>
    <property type="match status" value="1"/>
</dbReference>
<dbReference type="Proteomes" id="UP000284202">
    <property type="component" value="Unassembled WGS sequence"/>
</dbReference>
<evidence type="ECO:0000313" key="3">
    <source>
        <dbReference type="Proteomes" id="UP000284202"/>
    </source>
</evidence>
<accession>A0A418T4V6</accession>
<evidence type="ECO:0000259" key="1">
    <source>
        <dbReference type="SMART" id="SM00849"/>
    </source>
</evidence>
<sequence>MTAITKEPRCILAPNPSPLTGPGTNSFLIGTDHVAVIDPGPDDSGHLDAILQAGAGKISHIFVTHSHKDHSTGASRLAAMTGAPLLAFGDMESGRSPAMQKLAATGLVGGGEGLDASFRPDIQLKDGQEISTPDWTLRALHTPGHCGNHLCFQYEELMFCGDIVMEWSSTLISPPDGDLADYFRSLDKIGLAAPKRLLPAHGKPVESPAERLSELADHRRLRTAQILNALSQSPATAQDLARRIYDIAPTLLPAATRNVLAHLVALADLGAVIYDGDLTADTIFRTV</sequence>
<dbReference type="EMBL" id="QZCG01000002">
    <property type="protein sequence ID" value="RJE88207.1"/>
    <property type="molecule type" value="Genomic_DNA"/>
</dbReference>